<evidence type="ECO:0000256" key="5">
    <source>
        <dbReference type="PROSITE-ProRule" id="PRU00047"/>
    </source>
</evidence>
<feature type="region of interest" description="Disordered" evidence="6">
    <location>
        <begin position="338"/>
        <end position="375"/>
    </location>
</feature>
<dbReference type="SUPFAM" id="SSF56672">
    <property type="entry name" value="DNA/RNA polymerases"/>
    <property type="match status" value="1"/>
</dbReference>
<keyword evidence="3" id="KW-1133">Transmembrane helix</keyword>
<evidence type="ECO:0000256" key="2">
    <source>
        <dbReference type="ARBA" id="ARBA00022692"/>
    </source>
</evidence>
<comment type="caution">
    <text evidence="8">The sequence shown here is derived from an EMBL/GenBank/DDBJ whole genome shotgun (WGS) entry which is preliminary data.</text>
</comment>
<dbReference type="PROSITE" id="PS50158">
    <property type="entry name" value="ZF_CCHC"/>
    <property type="match status" value="1"/>
</dbReference>
<dbReference type="EMBL" id="NBSK02000005">
    <property type="protein sequence ID" value="KAJ0205032.1"/>
    <property type="molecule type" value="Genomic_DNA"/>
</dbReference>
<dbReference type="CDD" id="cd09272">
    <property type="entry name" value="RNase_HI_RT_Ty1"/>
    <property type="match status" value="1"/>
</dbReference>
<dbReference type="GO" id="GO:0008270">
    <property type="term" value="F:zinc ion binding"/>
    <property type="evidence" value="ECO:0007669"/>
    <property type="project" value="UniProtKB-KW"/>
</dbReference>
<name>A0A9R1VHU9_LACSA</name>
<dbReference type="InterPro" id="IPR043502">
    <property type="entry name" value="DNA/RNA_pol_sf"/>
</dbReference>
<evidence type="ECO:0000313" key="9">
    <source>
        <dbReference type="Proteomes" id="UP000235145"/>
    </source>
</evidence>
<reference evidence="8 9" key="1">
    <citation type="journal article" date="2017" name="Nat. Commun.">
        <title>Genome assembly with in vitro proximity ligation data and whole-genome triplication in lettuce.</title>
        <authorList>
            <person name="Reyes-Chin-Wo S."/>
            <person name="Wang Z."/>
            <person name="Yang X."/>
            <person name="Kozik A."/>
            <person name="Arikit S."/>
            <person name="Song C."/>
            <person name="Xia L."/>
            <person name="Froenicke L."/>
            <person name="Lavelle D.O."/>
            <person name="Truco M.J."/>
            <person name="Xia R."/>
            <person name="Zhu S."/>
            <person name="Xu C."/>
            <person name="Xu H."/>
            <person name="Xu X."/>
            <person name="Cox K."/>
            <person name="Korf I."/>
            <person name="Meyers B.C."/>
            <person name="Michelmore R.W."/>
        </authorList>
    </citation>
    <scope>NUCLEOTIDE SEQUENCE [LARGE SCALE GENOMIC DNA]</scope>
    <source>
        <strain evidence="9">cv. Salinas</strain>
        <tissue evidence="8">Seedlings</tissue>
    </source>
</reference>
<accession>A0A9R1VHU9</accession>
<dbReference type="SUPFAM" id="SSF57756">
    <property type="entry name" value="Retrovirus zinc finger-like domains"/>
    <property type="match status" value="1"/>
</dbReference>
<gene>
    <name evidence="8" type="ORF">LSAT_V11C500233370</name>
</gene>
<keyword evidence="5" id="KW-0862">Zinc</keyword>
<organism evidence="8 9">
    <name type="scientific">Lactuca sativa</name>
    <name type="common">Garden lettuce</name>
    <dbReference type="NCBI Taxonomy" id="4236"/>
    <lineage>
        <taxon>Eukaryota</taxon>
        <taxon>Viridiplantae</taxon>
        <taxon>Streptophyta</taxon>
        <taxon>Embryophyta</taxon>
        <taxon>Tracheophyta</taxon>
        <taxon>Spermatophyta</taxon>
        <taxon>Magnoliopsida</taxon>
        <taxon>eudicotyledons</taxon>
        <taxon>Gunneridae</taxon>
        <taxon>Pentapetalae</taxon>
        <taxon>asterids</taxon>
        <taxon>campanulids</taxon>
        <taxon>Asterales</taxon>
        <taxon>Asteraceae</taxon>
        <taxon>Cichorioideae</taxon>
        <taxon>Cichorieae</taxon>
        <taxon>Lactucinae</taxon>
        <taxon>Lactuca</taxon>
    </lineage>
</organism>
<keyword evidence="9" id="KW-1185">Reference proteome</keyword>
<comment type="subcellular location">
    <subcellularLocation>
        <location evidence="1">Membrane</location>
    </subcellularLocation>
</comment>
<protein>
    <recommendedName>
        <fullName evidence="7">CCHC-type domain-containing protein</fullName>
    </recommendedName>
</protein>
<dbReference type="Pfam" id="PF07727">
    <property type="entry name" value="RVT_2"/>
    <property type="match status" value="1"/>
</dbReference>
<dbReference type="PROSITE" id="PS00154">
    <property type="entry name" value="ATPASE_E1_E2"/>
    <property type="match status" value="1"/>
</dbReference>
<dbReference type="GO" id="GO:0003676">
    <property type="term" value="F:nucleic acid binding"/>
    <property type="evidence" value="ECO:0007669"/>
    <property type="project" value="InterPro"/>
</dbReference>
<keyword evidence="4" id="KW-0472">Membrane</keyword>
<keyword evidence="5" id="KW-0863">Zinc-finger</keyword>
<evidence type="ECO:0000256" key="1">
    <source>
        <dbReference type="ARBA" id="ARBA00004370"/>
    </source>
</evidence>
<dbReference type="GO" id="GO:0016020">
    <property type="term" value="C:membrane"/>
    <property type="evidence" value="ECO:0007669"/>
    <property type="project" value="UniProtKB-SubCell"/>
</dbReference>
<dbReference type="InterPro" id="IPR018303">
    <property type="entry name" value="ATPase_P-typ_P_site"/>
</dbReference>
<dbReference type="PANTHER" id="PTHR11439">
    <property type="entry name" value="GAG-POL-RELATED RETROTRANSPOSON"/>
    <property type="match status" value="1"/>
</dbReference>
<feature type="domain" description="CCHC-type" evidence="7">
    <location>
        <begin position="382"/>
        <end position="397"/>
    </location>
</feature>
<evidence type="ECO:0000256" key="6">
    <source>
        <dbReference type="SAM" id="MobiDB-lite"/>
    </source>
</evidence>
<feature type="region of interest" description="Disordered" evidence="6">
    <location>
        <begin position="468"/>
        <end position="508"/>
    </location>
</feature>
<dbReference type="InterPro" id="IPR013103">
    <property type="entry name" value="RVT_2"/>
</dbReference>
<evidence type="ECO:0000256" key="3">
    <source>
        <dbReference type="ARBA" id="ARBA00022989"/>
    </source>
</evidence>
<dbReference type="InterPro" id="IPR001878">
    <property type="entry name" value="Znf_CCHC"/>
</dbReference>
<evidence type="ECO:0000313" key="8">
    <source>
        <dbReference type="EMBL" id="KAJ0205032.1"/>
    </source>
</evidence>
<dbReference type="Proteomes" id="UP000235145">
    <property type="component" value="Unassembled WGS sequence"/>
</dbReference>
<keyword evidence="5" id="KW-0479">Metal-binding</keyword>
<sequence length="1033" mass="117967">MVTICLRQWNLLLFCNDKTGTLTLNLMIVVEVYICGKKIDPPNKTSELPSRLVSLLIELAVYFYLSSSCIFVQLREKTRRCYNQTETLYLKVQKSNEAYGRIFGFASSTILSQKMANANNVAANSFTLTSLCQKVTFDGTNFSEWIRYIRTIVRYEDKEYVLDEKLEKINPEVATPEEMVVFETHERDATQVHCIMIATMNQEFQKSYEDMYPYEMHQDLMERYHQSARQERYEIITNMITAKMGSEESLTMHLQKMQRYVDRLHKLNVNFGEDLAIDIVLHSLPSCYNQFRITYHMNKEEATLSKLQGLLRTAESNLKDKSVAPTPNPSTAHVLAIRQGRGKKRKAPSKSHHKGNSQDGSSSIGTKVDPAKPNPNLKEAECHHCHKIGHWKRSCPEYLQAIKEGKIKPSYAGIYTIKSNDSSHAISWALDMARNIISFHGIYSPSDNVVFVSRRGVFRERELISQGDSGRHIDIEEIQESSDEGTSTAGAQPEEETPVEPIDKSLPLRRSERVRVQPHFYGFHITTEGDTYISDGTLINIDEPNSYKEAMAGPESAKWKEAMDSEIQSMYDNQVWNLVDNVPGRKTVGCKWIFKKKTDVDRNVHTYKARLTFSPVAKIKSIRVMLAIAAFHDYEIWKMDVKTAFLNRKLARMFTWLGQRVLSIRNIPLECTSLKIKEFGFVRSEDESCVYVKASESIVSFLVLYVDDILLIRNDIPTLQEVKSWLGKCFAMKDLGEASYILGIRIVRERSKRLIGLSQNTYLDKVLKCFSMEKSKKGELPIQSNAKLSKTQSPSTKAEIAEMSRVPYASAVGSIMYVMTYSRLDVAFAFSMVSRYQGNPGKAHWIAVKNILKYLRRTKEWFLVLGGSDDLKVRGYSDASFRTDRDNYRSQLGWVFTLNGGAVTWKSSKQETVAYSTCESEYIAASEASKEAIWLKNFIGDLGVVPSIKEPMEIFCDNEGAVALTKEPRDDGRSRHIDIKYHFIRHRVEEGHLVVKRTSLEDNPADPITKELSKVKHLQHARSIGLKDDISLD</sequence>
<keyword evidence="2" id="KW-0812">Transmembrane</keyword>
<dbReference type="PANTHER" id="PTHR11439:SF496">
    <property type="entry name" value="RNA-DIRECTED DNA POLYMERASE"/>
    <property type="match status" value="1"/>
</dbReference>
<dbReference type="Pfam" id="PF14223">
    <property type="entry name" value="Retrotran_gag_2"/>
    <property type="match status" value="1"/>
</dbReference>
<dbReference type="InterPro" id="IPR036875">
    <property type="entry name" value="Znf_CCHC_sf"/>
</dbReference>
<evidence type="ECO:0000259" key="7">
    <source>
        <dbReference type="PROSITE" id="PS50158"/>
    </source>
</evidence>
<feature type="compositionally biased region" description="Basic residues" evidence="6">
    <location>
        <begin position="340"/>
        <end position="355"/>
    </location>
</feature>
<proteinExistence type="predicted"/>
<evidence type="ECO:0000256" key="4">
    <source>
        <dbReference type="ARBA" id="ARBA00023136"/>
    </source>
</evidence>
<dbReference type="AlphaFoldDB" id="A0A9R1VHU9"/>